<dbReference type="AlphaFoldDB" id="A0A401ZDL8"/>
<proteinExistence type="predicted"/>
<comment type="caution">
    <text evidence="1">The sequence shown here is derived from an EMBL/GenBank/DDBJ whole genome shotgun (WGS) entry which is preliminary data.</text>
</comment>
<protein>
    <submittedName>
        <fullName evidence="1">Uncharacterized protein</fullName>
    </submittedName>
</protein>
<dbReference type="OrthoDB" id="163589at2"/>
<name>A0A401ZDL8_9CHLR</name>
<sequence length="79" mass="9301">MPTSEEKYQALLNDLRELGVYLHGRGDKTHALSQQFAENAKKDASNREFDLNQSRMLDYQHHLWHEIGNLVDKLIKQHE</sequence>
<dbReference type="Proteomes" id="UP000287224">
    <property type="component" value="Unassembled WGS sequence"/>
</dbReference>
<evidence type="ECO:0000313" key="1">
    <source>
        <dbReference type="EMBL" id="GCE04945.1"/>
    </source>
</evidence>
<accession>A0A401ZDL8</accession>
<organism evidence="1 2">
    <name type="scientific">Dictyobacter aurantiacus</name>
    <dbReference type="NCBI Taxonomy" id="1936993"/>
    <lineage>
        <taxon>Bacteria</taxon>
        <taxon>Bacillati</taxon>
        <taxon>Chloroflexota</taxon>
        <taxon>Ktedonobacteria</taxon>
        <taxon>Ktedonobacterales</taxon>
        <taxon>Dictyobacteraceae</taxon>
        <taxon>Dictyobacter</taxon>
    </lineage>
</organism>
<keyword evidence="2" id="KW-1185">Reference proteome</keyword>
<reference evidence="2" key="1">
    <citation type="submission" date="2018-12" db="EMBL/GenBank/DDBJ databases">
        <title>Tengunoibacter tsumagoiensis gen. nov., sp. nov., Dictyobacter kobayashii sp. nov., D. alpinus sp. nov., and D. joshuensis sp. nov. and description of Dictyobacteraceae fam. nov. within the order Ktedonobacterales isolated from Tengu-no-mugimeshi.</title>
        <authorList>
            <person name="Wang C.M."/>
            <person name="Zheng Y."/>
            <person name="Sakai Y."/>
            <person name="Toyoda A."/>
            <person name="Minakuchi Y."/>
            <person name="Abe K."/>
            <person name="Yokota A."/>
            <person name="Yabe S."/>
        </authorList>
    </citation>
    <scope>NUCLEOTIDE SEQUENCE [LARGE SCALE GENOMIC DNA]</scope>
    <source>
        <strain evidence="2">S-27</strain>
    </source>
</reference>
<gene>
    <name evidence="1" type="ORF">KDAU_22740</name>
</gene>
<dbReference type="RefSeq" id="WP_126596042.1">
    <property type="nucleotide sequence ID" value="NZ_BIFQ01000001.1"/>
</dbReference>
<dbReference type="EMBL" id="BIFQ01000001">
    <property type="protein sequence ID" value="GCE04945.1"/>
    <property type="molecule type" value="Genomic_DNA"/>
</dbReference>
<evidence type="ECO:0000313" key="2">
    <source>
        <dbReference type="Proteomes" id="UP000287224"/>
    </source>
</evidence>